<dbReference type="SUPFAM" id="SSF48403">
    <property type="entry name" value="Ankyrin repeat"/>
    <property type="match status" value="1"/>
</dbReference>
<proteinExistence type="predicted"/>
<dbReference type="OrthoDB" id="6147687at2"/>
<protein>
    <submittedName>
        <fullName evidence="1">Uncharacterized protein</fullName>
    </submittedName>
</protein>
<name>A0A0A8UUL3_LEGHA</name>
<evidence type="ECO:0000313" key="2">
    <source>
        <dbReference type="Proteomes" id="UP000032803"/>
    </source>
</evidence>
<organism evidence="1 2">
    <name type="scientific">Legionella hackeliae</name>
    <dbReference type="NCBI Taxonomy" id="449"/>
    <lineage>
        <taxon>Bacteria</taxon>
        <taxon>Pseudomonadati</taxon>
        <taxon>Pseudomonadota</taxon>
        <taxon>Gammaproteobacteria</taxon>
        <taxon>Legionellales</taxon>
        <taxon>Legionellaceae</taxon>
        <taxon>Legionella</taxon>
    </lineage>
</organism>
<dbReference type="STRING" id="449.LHA_1733"/>
<dbReference type="PATRIC" id="fig|449.7.peg.3348"/>
<dbReference type="KEGG" id="lha:LHA_1733"/>
<reference evidence="2" key="1">
    <citation type="submission" date="2014-09" db="EMBL/GenBank/DDBJ databases">
        <authorList>
            <person name="Gomez-Valero L."/>
        </authorList>
    </citation>
    <scope>NUCLEOTIDE SEQUENCE [LARGE SCALE GENOMIC DNA]</scope>
    <source>
        <strain evidence="2">ATCC35250</strain>
    </source>
</reference>
<gene>
    <name evidence="1" type="ORF">LHA_1733</name>
</gene>
<dbReference type="AlphaFoldDB" id="A0A0A8UUL3"/>
<dbReference type="Proteomes" id="UP000032803">
    <property type="component" value="Chromosome I"/>
</dbReference>
<dbReference type="InterPro" id="IPR036770">
    <property type="entry name" value="Ankyrin_rpt-contain_sf"/>
</dbReference>
<sequence>MSTIDSGYIDHKFESYKILVNKYIDSGYGEISLFQFFKENYYCRSQNFFAASLGAGDKFELWDEALKIKFMKFATKSHATYFPILDGVFAENPNILKELGDTPIACVAMKNAVAYFNVATIACLVKDGASVDQKDPKTGLAPVHIVVKEFLVDSYKVDAIRFLKGNGADILAKDNEGKTILDYLDFNKEEDIKLLKFLIEIEPRIAIEHPQLLTINLDVKNPILDLLGDEKKVLTSNDLLENLKGIDDICQKLFCLDEAYKSIIANDNIYSAQPKHRLQSYNEAYSDRQLKDIQALKFAYCDLIKSEVDKGTCDKES</sequence>
<evidence type="ECO:0000313" key="1">
    <source>
        <dbReference type="EMBL" id="CEK10772.1"/>
    </source>
</evidence>
<keyword evidence="2" id="KW-1185">Reference proteome</keyword>
<accession>A0A0A8UUL3</accession>
<dbReference type="EMBL" id="LN681225">
    <property type="protein sequence ID" value="CEK10772.1"/>
    <property type="molecule type" value="Genomic_DNA"/>
</dbReference>
<dbReference type="RefSeq" id="WP_045106080.1">
    <property type="nucleotide sequence ID" value="NZ_LN681225.1"/>
</dbReference>
<dbReference type="Gene3D" id="1.25.40.20">
    <property type="entry name" value="Ankyrin repeat-containing domain"/>
    <property type="match status" value="1"/>
</dbReference>
<dbReference type="HOGENOM" id="CLU_876585_0_0_6"/>